<comment type="caution">
    <text evidence="1">The sequence shown here is derived from an EMBL/GenBank/DDBJ whole genome shotgun (WGS) entry which is preliminary data.</text>
</comment>
<organism evidence="1 2">
    <name type="scientific">Tigriopus californicus</name>
    <name type="common">Marine copepod</name>
    <dbReference type="NCBI Taxonomy" id="6832"/>
    <lineage>
        <taxon>Eukaryota</taxon>
        <taxon>Metazoa</taxon>
        <taxon>Ecdysozoa</taxon>
        <taxon>Arthropoda</taxon>
        <taxon>Crustacea</taxon>
        <taxon>Multicrustacea</taxon>
        <taxon>Hexanauplia</taxon>
        <taxon>Copepoda</taxon>
        <taxon>Harpacticoida</taxon>
        <taxon>Harpacticidae</taxon>
        <taxon>Tigriopus</taxon>
    </lineage>
</organism>
<accession>A0A553PH22</accession>
<evidence type="ECO:0000313" key="2">
    <source>
        <dbReference type="Proteomes" id="UP000318571"/>
    </source>
</evidence>
<dbReference type="PANTHER" id="PTHR14187:SF46">
    <property type="entry name" value="HEAT SHOCK 70 KDA PROTEIN 12A"/>
    <property type="match status" value="1"/>
</dbReference>
<protein>
    <submittedName>
        <fullName evidence="1">Uncharacterized protein</fullName>
    </submittedName>
</protein>
<dbReference type="EMBL" id="VCGU01000004">
    <property type="protein sequence ID" value="TRY76982.1"/>
    <property type="molecule type" value="Genomic_DNA"/>
</dbReference>
<name>A0A553PH22_TIGCA</name>
<gene>
    <name evidence="1" type="ORF">TCAL_15915</name>
</gene>
<reference evidence="1 2" key="1">
    <citation type="journal article" date="2018" name="Nat. Ecol. Evol.">
        <title>Genomic signatures of mitonuclear coevolution across populations of Tigriopus californicus.</title>
        <authorList>
            <person name="Barreto F.S."/>
            <person name="Watson E.T."/>
            <person name="Lima T.G."/>
            <person name="Willett C.S."/>
            <person name="Edmands S."/>
            <person name="Li W."/>
            <person name="Burton R.S."/>
        </authorList>
    </citation>
    <scope>NUCLEOTIDE SEQUENCE [LARGE SCALE GENOMIC DNA]</scope>
    <source>
        <strain evidence="1 2">San Diego</strain>
    </source>
</reference>
<sequence length="160" mass="18191">MVVDCGGGTVDITVHEITNKEGQLKELFKATGGPYGSTSVDEAFEELLSDVLGQELLLQFKKKRPMGYIDLMIAFESRKRSCSPYKMTPLNVAVPFSLIDFYKRQKGKDIGSAVNKFGHRGISWASHGMIRLDVKTMRQLFQAPIEKIKEVRRFMIYFFT</sequence>
<keyword evidence="2" id="KW-1185">Reference proteome</keyword>
<dbReference type="PANTHER" id="PTHR14187">
    <property type="entry name" value="ALPHA KINASE/ELONGATION FACTOR 2 KINASE"/>
    <property type="match status" value="1"/>
</dbReference>
<dbReference type="InterPro" id="IPR043129">
    <property type="entry name" value="ATPase_NBD"/>
</dbReference>
<dbReference type="AlphaFoldDB" id="A0A553PH22"/>
<dbReference type="SUPFAM" id="SSF53067">
    <property type="entry name" value="Actin-like ATPase domain"/>
    <property type="match status" value="1"/>
</dbReference>
<proteinExistence type="predicted"/>
<dbReference type="Proteomes" id="UP000318571">
    <property type="component" value="Chromosome 5"/>
</dbReference>
<dbReference type="STRING" id="6832.A0A553PH22"/>
<evidence type="ECO:0000313" key="1">
    <source>
        <dbReference type="EMBL" id="TRY76982.1"/>
    </source>
</evidence>